<evidence type="ECO:0000313" key="2">
    <source>
        <dbReference type="Proteomes" id="UP001162131"/>
    </source>
</evidence>
<dbReference type="Proteomes" id="UP001162131">
    <property type="component" value="Unassembled WGS sequence"/>
</dbReference>
<dbReference type="EMBL" id="CAJZBQ010000035">
    <property type="protein sequence ID" value="CAG9323658.1"/>
    <property type="molecule type" value="Genomic_DNA"/>
</dbReference>
<comment type="caution">
    <text evidence="1">The sequence shown here is derived from an EMBL/GenBank/DDBJ whole genome shotgun (WGS) entry which is preliminary data.</text>
</comment>
<sequence length="346" mass="40752">MDVLRNYNLLGNIFSYLDVFDLLASIPLVNRTFNSMSKCHPIIEEIFSNMLSDIIWTNPVIDYQAIKIFSGLFNTIDEECRLIFKLSMCRCCGRFLGISRYKIISETIRQNTSSGVIAHQQYQKLRLSYGSETFDLYFGSISNHFCRSIKGQKVLISWDSPDPSEWFQKIGRLCKILTAKADEESQFKQDYYLTRLKQERNLDRNLKWLVKRKNRIEKDHNYNMASRLNFVSSEKMIIRESLTRVQSSVDISFVFKSMPQESLVNFVETCNEFSRKYDQTYYFKSRKKVCLIIIELILFLIKNKIIKSAKSNNSQVMVGEESDNLSDIDIWLDFPRIFVLDFYDMN</sequence>
<proteinExistence type="predicted"/>
<protein>
    <recommendedName>
        <fullName evidence="3">F-box domain-containing protein</fullName>
    </recommendedName>
</protein>
<gene>
    <name evidence="1" type="ORF">BSTOLATCC_MIC34699</name>
</gene>
<organism evidence="1 2">
    <name type="scientific">Blepharisma stoltei</name>
    <dbReference type="NCBI Taxonomy" id="1481888"/>
    <lineage>
        <taxon>Eukaryota</taxon>
        <taxon>Sar</taxon>
        <taxon>Alveolata</taxon>
        <taxon>Ciliophora</taxon>
        <taxon>Postciliodesmatophora</taxon>
        <taxon>Heterotrichea</taxon>
        <taxon>Heterotrichida</taxon>
        <taxon>Blepharismidae</taxon>
        <taxon>Blepharisma</taxon>
    </lineage>
</organism>
<accession>A0AAU9JD33</accession>
<evidence type="ECO:0008006" key="3">
    <source>
        <dbReference type="Google" id="ProtNLM"/>
    </source>
</evidence>
<reference evidence="1" key="1">
    <citation type="submission" date="2021-09" db="EMBL/GenBank/DDBJ databases">
        <authorList>
            <consortium name="AG Swart"/>
            <person name="Singh M."/>
            <person name="Singh A."/>
            <person name="Seah K."/>
            <person name="Emmerich C."/>
        </authorList>
    </citation>
    <scope>NUCLEOTIDE SEQUENCE</scope>
    <source>
        <strain evidence="1">ATCC30299</strain>
    </source>
</reference>
<keyword evidence="2" id="KW-1185">Reference proteome</keyword>
<evidence type="ECO:0000313" key="1">
    <source>
        <dbReference type="EMBL" id="CAG9323658.1"/>
    </source>
</evidence>
<dbReference type="AlphaFoldDB" id="A0AAU9JD33"/>
<name>A0AAU9JD33_9CILI</name>